<proteinExistence type="predicted"/>
<gene>
    <name evidence="2" type="ORF">NQF86_07280</name>
</gene>
<evidence type="ECO:0000313" key="3">
    <source>
        <dbReference type="Proteomes" id="UP001165576"/>
    </source>
</evidence>
<dbReference type="InterPro" id="IPR001296">
    <property type="entry name" value="Glyco_trans_1"/>
</dbReference>
<accession>A0ABT3WHL7</accession>
<sequence length="325" mass="36232">MGRIIFLNCYPLDCISGGIKTTYRHALMLQREGFKVQVIQPGGAPPWLGREMVSLVSPMVCSMITDLTAQDVLVFPETLREWYAEMIRASVRGKKVIFCQNPYYFFTYQPSRQNLEEWGVRRVLAPGAYAGRMLQTVLGLETPPAVTSPVVDGSVFRPRTKKLQIVVAHWKWRQQEPLPDYAQVIFQMLMLKYPQFADVSRVSLQEKSEDEVAVLLGESAVCLSLGRLESLGVMALEAMASECIVVGYHGGGGQDYATPQNGFWHSPEDMEGVVDSLATALSGFMTGNPAVMKKVEQGRLTARAYGPQRVSEQLRQVYGQLLQEG</sequence>
<protein>
    <submittedName>
        <fullName evidence="2">Glycosyltransferase</fullName>
        <ecNumber evidence="2">2.4.-.-</ecNumber>
    </submittedName>
</protein>
<evidence type="ECO:0000259" key="1">
    <source>
        <dbReference type="Pfam" id="PF00534"/>
    </source>
</evidence>
<dbReference type="Gene3D" id="3.40.50.2000">
    <property type="entry name" value="Glycogen Phosphorylase B"/>
    <property type="match status" value="1"/>
</dbReference>
<evidence type="ECO:0000313" key="2">
    <source>
        <dbReference type="EMBL" id="MCX5618466.1"/>
    </source>
</evidence>
<keyword evidence="3" id="KW-1185">Reference proteome</keyword>
<comment type="caution">
    <text evidence="2">The sequence shown here is derived from an EMBL/GenBank/DDBJ whole genome shotgun (WGS) entry which is preliminary data.</text>
</comment>
<name>A0ABT3WHL7_9PROT</name>
<dbReference type="EC" id="2.4.-.-" evidence="2"/>
<feature type="domain" description="Glycosyl transferase family 1" evidence="1">
    <location>
        <begin position="205"/>
        <end position="282"/>
    </location>
</feature>
<organism evidence="2 3">
    <name type="scientific">Bombella pluederhausensis</name>
    <dbReference type="NCBI Taxonomy" id="2967336"/>
    <lineage>
        <taxon>Bacteria</taxon>
        <taxon>Pseudomonadati</taxon>
        <taxon>Pseudomonadota</taxon>
        <taxon>Alphaproteobacteria</taxon>
        <taxon>Acetobacterales</taxon>
        <taxon>Acetobacteraceae</taxon>
        <taxon>Bombella</taxon>
    </lineage>
</organism>
<dbReference type="GO" id="GO:0016757">
    <property type="term" value="F:glycosyltransferase activity"/>
    <property type="evidence" value="ECO:0007669"/>
    <property type="project" value="UniProtKB-KW"/>
</dbReference>
<dbReference type="SUPFAM" id="SSF53756">
    <property type="entry name" value="UDP-Glycosyltransferase/glycogen phosphorylase"/>
    <property type="match status" value="1"/>
</dbReference>
<reference evidence="2" key="1">
    <citation type="submission" date="2022-07" db="EMBL/GenBank/DDBJ databases">
        <title>Bombella genomes.</title>
        <authorList>
            <person name="Harer L."/>
            <person name="Styblova S."/>
            <person name="Ehrmann M."/>
        </authorList>
    </citation>
    <scope>NUCLEOTIDE SEQUENCE</scope>
    <source>
        <strain evidence="2">TMW 2.2543</strain>
    </source>
</reference>
<keyword evidence="2" id="KW-0328">Glycosyltransferase</keyword>
<dbReference type="EMBL" id="JANIDY010000003">
    <property type="protein sequence ID" value="MCX5618466.1"/>
    <property type="molecule type" value="Genomic_DNA"/>
</dbReference>
<dbReference type="Proteomes" id="UP001165576">
    <property type="component" value="Unassembled WGS sequence"/>
</dbReference>
<keyword evidence="2" id="KW-0808">Transferase</keyword>
<dbReference type="RefSeq" id="WP_266116968.1">
    <property type="nucleotide sequence ID" value="NZ_JANIDY010000003.1"/>
</dbReference>
<dbReference type="Pfam" id="PF00534">
    <property type="entry name" value="Glycos_transf_1"/>
    <property type="match status" value="1"/>
</dbReference>